<keyword evidence="4" id="KW-0443">Lipid metabolism</keyword>
<dbReference type="SUPFAM" id="SSF56801">
    <property type="entry name" value="Acetyl-CoA synthetase-like"/>
    <property type="match status" value="1"/>
</dbReference>
<dbReference type="EMBL" id="VLNR01000015">
    <property type="protein sequence ID" value="TSE09247.1"/>
    <property type="molecule type" value="Genomic_DNA"/>
</dbReference>
<dbReference type="Gene3D" id="3.40.50.12780">
    <property type="entry name" value="N-terminal domain of ligase-like"/>
    <property type="match status" value="1"/>
</dbReference>
<dbReference type="GO" id="GO:0005886">
    <property type="term" value="C:plasma membrane"/>
    <property type="evidence" value="ECO:0007669"/>
    <property type="project" value="TreeGrafter"/>
</dbReference>
<dbReference type="InterPro" id="IPR042099">
    <property type="entry name" value="ANL_N_sf"/>
</dbReference>
<keyword evidence="3" id="KW-0276">Fatty acid metabolism</keyword>
<dbReference type="PANTHER" id="PTHR22754">
    <property type="entry name" value="DISCO-INTERACTING PROTEIN 2 DIP2 -RELATED"/>
    <property type="match status" value="1"/>
</dbReference>
<dbReference type="InterPro" id="IPR040097">
    <property type="entry name" value="FAAL/FAAC"/>
</dbReference>
<dbReference type="Proteomes" id="UP000318833">
    <property type="component" value="Unassembled WGS sequence"/>
</dbReference>
<keyword evidence="8" id="KW-1185">Reference proteome</keyword>
<evidence type="ECO:0000313" key="8">
    <source>
        <dbReference type="Proteomes" id="UP000318833"/>
    </source>
</evidence>
<protein>
    <submittedName>
        <fullName evidence="7">Fatty acyl-AMP ligase</fullName>
    </submittedName>
</protein>
<dbReference type="InterPro" id="IPR045851">
    <property type="entry name" value="AMP-bd_C_sf"/>
</dbReference>
<dbReference type="Pfam" id="PF00501">
    <property type="entry name" value="AMP-binding"/>
    <property type="match status" value="1"/>
</dbReference>
<dbReference type="GO" id="GO:0071766">
    <property type="term" value="P:Actinobacterium-type cell wall biogenesis"/>
    <property type="evidence" value="ECO:0007669"/>
    <property type="project" value="UniProtKB-ARBA"/>
</dbReference>
<dbReference type="CDD" id="cd05931">
    <property type="entry name" value="FAAL"/>
    <property type="match status" value="1"/>
</dbReference>
<dbReference type="InterPro" id="IPR000873">
    <property type="entry name" value="AMP-dep_synth/lig_dom"/>
</dbReference>
<feature type="domain" description="AMP-dependent synthetase/ligase" evidence="5">
    <location>
        <begin position="21"/>
        <end position="423"/>
    </location>
</feature>
<dbReference type="FunFam" id="3.40.50.12780:FF:000013">
    <property type="entry name" value="Long-chain-fatty-acid--AMP ligase FadD32"/>
    <property type="match status" value="1"/>
</dbReference>
<dbReference type="AlphaFoldDB" id="A0A554VM15"/>
<dbReference type="OrthoDB" id="9778383at2"/>
<dbReference type="RefSeq" id="WP_143916260.1">
    <property type="nucleotide sequence ID" value="NZ_CANMIK010000014.1"/>
</dbReference>
<dbReference type="GO" id="GO:0006633">
    <property type="term" value="P:fatty acid biosynthetic process"/>
    <property type="evidence" value="ECO:0007669"/>
    <property type="project" value="TreeGrafter"/>
</dbReference>
<dbReference type="Pfam" id="PF23024">
    <property type="entry name" value="AMP-dom_DIP2-like"/>
    <property type="match status" value="1"/>
</dbReference>
<dbReference type="PANTHER" id="PTHR22754:SF32">
    <property type="entry name" value="DISCO-INTERACTING PROTEIN 2"/>
    <property type="match status" value="1"/>
</dbReference>
<reference evidence="7 8" key="1">
    <citation type="submission" date="2019-07" db="EMBL/GenBank/DDBJ databases">
        <title>The draft genome sequence of Aquimarina algiphila M91.</title>
        <authorList>
            <person name="Meng X."/>
        </authorList>
    </citation>
    <scope>NUCLEOTIDE SEQUENCE [LARGE SCALE GENOMIC DNA]</scope>
    <source>
        <strain evidence="7 8">M91</strain>
    </source>
</reference>
<dbReference type="InterPro" id="IPR025110">
    <property type="entry name" value="AMP-bd_C"/>
</dbReference>
<name>A0A554VM15_9FLAO</name>
<evidence type="ECO:0000256" key="4">
    <source>
        <dbReference type="ARBA" id="ARBA00023098"/>
    </source>
</evidence>
<dbReference type="Gene3D" id="3.30.300.30">
    <property type="match status" value="1"/>
</dbReference>
<evidence type="ECO:0000259" key="5">
    <source>
        <dbReference type="Pfam" id="PF00501"/>
    </source>
</evidence>
<keyword evidence="2 7" id="KW-0436">Ligase</keyword>
<proteinExistence type="inferred from homology"/>
<evidence type="ECO:0000256" key="3">
    <source>
        <dbReference type="ARBA" id="ARBA00022832"/>
    </source>
</evidence>
<evidence type="ECO:0000256" key="2">
    <source>
        <dbReference type="ARBA" id="ARBA00022598"/>
    </source>
</evidence>
<dbReference type="GO" id="GO:0070566">
    <property type="term" value="F:adenylyltransferase activity"/>
    <property type="evidence" value="ECO:0007669"/>
    <property type="project" value="TreeGrafter"/>
</dbReference>
<evidence type="ECO:0000313" key="7">
    <source>
        <dbReference type="EMBL" id="TSE09247.1"/>
    </source>
</evidence>
<dbReference type="InterPro" id="IPR020845">
    <property type="entry name" value="AMP-binding_CS"/>
</dbReference>
<comment type="similarity">
    <text evidence="1">Belongs to the ATP-dependent AMP-binding enzyme family.</text>
</comment>
<organism evidence="7 8">
    <name type="scientific">Aquimarina algiphila</name>
    <dbReference type="NCBI Taxonomy" id="2047982"/>
    <lineage>
        <taxon>Bacteria</taxon>
        <taxon>Pseudomonadati</taxon>
        <taxon>Bacteroidota</taxon>
        <taxon>Flavobacteriia</taxon>
        <taxon>Flavobacteriales</taxon>
        <taxon>Flavobacteriaceae</taxon>
        <taxon>Aquimarina</taxon>
    </lineage>
</organism>
<accession>A0A554VM15</accession>
<comment type="caution">
    <text evidence="7">The sequence shown here is derived from an EMBL/GenBank/DDBJ whole genome shotgun (WGS) entry which is preliminary data.</text>
</comment>
<dbReference type="GO" id="GO:0016874">
    <property type="term" value="F:ligase activity"/>
    <property type="evidence" value="ECO:0007669"/>
    <property type="project" value="UniProtKB-KW"/>
</dbReference>
<feature type="domain" description="AMP-binding enzyme C-terminal" evidence="6">
    <location>
        <begin position="467"/>
        <end position="582"/>
    </location>
</feature>
<gene>
    <name evidence="7" type="ORF">FOF46_09280</name>
</gene>
<evidence type="ECO:0000259" key="6">
    <source>
        <dbReference type="Pfam" id="PF23024"/>
    </source>
</evidence>
<sequence>METKEFKSIAEILYLRGEIERDKTAIIFLQSKEKEEKVTYGELSNRAKAIALELKQKLDFGDRVLLLYPPGIEYISAFFGCLYAGVIPVPAYPPDSRNTERLLMIIKDSQSKYALSTSGIMNYVDSLSEATIVNDDRREGVECLSQIGWIATDLIVSSPNIEYVPEKVKPTDIVFLQYTSGSTGNPKGVILNNTNLLDNLKAIRDALGCYSGTHMVSWLPPYHDMGLIGGILQPLYSGIGLTSMAPMTFLRNPFLWLDQISKRKEQGGVISGAPDFAYQLCVRKISEEKLASLDLSNWKVAYSGAEPVKESTLIDFFQKFKVSNFKMSTFLPVYGLAEATLLVSSGEKTKEPFTINIDKEALKNQKVQVITKENTNKISFVSCGSKEEGHEIHIVNPETCTLSKDGEIGEIWIKSPSVAVGYWQNEKLTQEVFNAYIQDVNEEGFFRTGDLGFMIDQNLYISGRHKDLIIIRGKNYYPQDIEHTVQTAHESLRPGCGSAFAIESEDGGESLIIVQEVKREFRRKIDIEEVTNAIYLAVSREYQIQVKDVVLIEPSSFPKTTSGKLQRLASKELYLKNNLQPIKAYLVC</sequence>
<evidence type="ECO:0000256" key="1">
    <source>
        <dbReference type="ARBA" id="ARBA00006432"/>
    </source>
</evidence>
<dbReference type="PROSITE" id="PS00455">
    <property type="entry name" value="AMP_BINDING"/>
    <property type="match status" value="1"/>
</dbReference>